<dbReference type="EMBL" id="JAAAUY010000204">
    <property type="protein sequence ID" value="KAF9333407.1"/>
    <property type="molecule type" value="Genomic_DNA"/>
</dbReference>
<sequence>MIASTLTSWPWQDGAIFVPHFALVCSKAPIFGRGKDHLQGLIGSSQRILASKKQKARAISTWRDVFRDASYSQYFAGLNEATDLNHADYFRFIKPPYNKRDYWENVWVGQILKTVQRTDVQCVRQQHRRLKIEWEERGLHDDIWLKILAEEYKRRDEEHNLGNQMNAMTKAATQIDAAMSSLVEDAMKAFAALIGLCDPTAATEVLSDGIFEEKEPEPMRWDRLVGPGSLSCTRTGEADYINDEGRNISGVLMRYRPEQIEDSSFLENGDVEELLSLNFIFFKECLRPLCEQQREQWKTEQAASQAALIAAIHVKPDDAKATLCEVFARGGALKSLVFSCLDKTCGTGALCSSAVLNTDNEDSHIARFVRPFVEPIFGYFPNCKTRDVIETGNVRTGEMLPPDFMLCSISKTQYTFMVGEVKKFEENDKMCHKGRHKLFTEMKMCLDGLLEAGVDGPVIGILDQRHRVEVWSLTLPYEALYLPTLLGAFDLVLSRFSFALTIVMFLPLLAAQAAVADTLARFASRRKRAQAIKSTWR</sequence>
<evidence type="ECO:0000256" key="1">
    <source>
        <dbReference type="SAM" id="Phobius"/>
    </source>
</evidence>
<accession>A0A9P5SPI1</accession>
<name>A0A9P5SPI1_9FUNG</name>
<protein>
    <submittedName>
        <fullName evidence="2">Uncharacterized protein</fullName>
    </submittedName>
</protein>
<comment type="caution">
    <text evidence="2">The sequence shown here is derived from an EMBL/GenBank/DDBJ whole genome shotgun (WGS) entry which is preliminary data.</text>
</comment>
<evidence type="ECO:0000313" key="2">
    <source>
        <dbReference type="EMBL" id="KAF9333407.1"/>
    </source>
</evidence>
<dbReference type="AlphaFoldDB" id="A0A9P5SPI1"/>
<evidence type="ECO:0000313" key="3">
    <source>
        <dbReference type="Proteomes" id="UP000696485"/>
    </source>
</evidence>
<keyword evidence="1" id="KW-1133">Transmembrane helix</keyword>
<keyword evidence="1" id="KW-0812">Transmembrane</keyword>
<keyword evidence="1" id="KW-0472">Membrane</keyword>
<reference evidence="2" key="1">
    <citation type="journal article" date="2020" name="Fungal Divers.">
        <title>Resolving the Mortierellaceae phylogeny through synthesis of multi-gene phylogenetics and phylogenomics.</title>
        <authorList>
            <person name="Vandepol N."/>
            <person name="Liber J."/>
            <person name="Desiro A."/>
            <person name="Na H."/>
            <person name="Kennedy M."/>
            <person name="Barry K."/>
            <person name="Grigoriev I.V."/>
            <person name="Miller A.N."/>
            <person name="O'Donnell K."/>
            <person name="Stajich J.E."/>
            <person name="Bonito G."/>
        </authorList>
    </citation>
    <scope>NUCLEOTIDE SEQUENCE</scope>
    <source>
        <strain evidence="2">NVP1</strain>
    </source>
</reference>
<proteinExistence type="predicted"/>
<dbReference type="Proteomes" id="UP000696485">
    <property type="component" value="Unassembled WGS sequence"/>
</dbReference>
<keyword evidence="3" id="KW-1185">Reference proteome</keyword>
<organism evidence="2 3">
    <name type="scientific">Podila minutissima</name>
    <dbReference type="NCBI Taxonomy" id="64525"/>
    <lineage>
        <taxon>Eukaryota</taxon>
        <taxon>Fungi</taxon>
        <taxon>Fungi incertae sedis</taxon>
        <taxon>Mucoromycota</taxon>
        <taxon>Mortierellomycotina</taxon>
        <taxon>Mortierellomycetes</taxon>
        <taxon>Mortierellales</taxon>
        <taxon>Mortierellaceae</taxon>
        <taxon>Podila</taxon>
    </lineage>
</organism>
<feature type="transmembrane region" description="Helical" evidence="1">
    <location>
        <begin position="496"/>
        <end position="520"/>
    </location>
</feature>
<gene>
    <name evidence="2" type="ORF">BG006_003678</name>
</gene>